<accession>R9PE70</accession>
<protein>
    <submittedName>
        <fullName evidence="1">Uncharacterized protein</fullName>
    </submittedName>
</protein>
<organism evidence="1 2">
    <name type="scientific">Pseudozyma hubeiensis (strain SY62)</name>
    <name type="common">Yeast</name>
    <dbReference type="NCBI Taxonomy" id="1305764"/>
    <lineage>
        <taxon>Eukaryota</taxon>
        <taxon>Fungi</taxon>
        <taxon>Dikarya</taxon>
        <taxon>Basidiomycota</taxon>
        <taxon>Ustilaginomycotina</taxon>
        <taxon>Ustilaginomycetes</taxon>
        <taxon>Ustilaginales</taxon>
        <taxon>Ustilaginaceae</taxon>
        <taxon>Pseudozyma</taxon>
    </lineage>
</organism>
<dbReference type="AlphaFoldDB" id="R9PE70"/>
<keyword evidence="2" id="KW-1185">Reference proteome</keyword>
<gene>
    <name evidence="1" type="ORF">PHSY_007267</name>
</gene>
<evidence type="ECO:0000313" key="2">
    <source>
        <dbReference type="Proteomes" id="UP000014071"/>
    </source>
</evidence>
<dbReference type="Proteomes" id="UP000014071">
    <property type="component" value="Unassembled WGS sequence"/>
</dbReference>
<dbReference type="RefSeq" id="XP_012193251.1">
    <property type="nucleotide sequence ID" value="XM_012337861.1"/>
</dbReference>
<name>R9PE70_PSEHS</name>
<evidence type="ECO:0000313" key="1">
    <source>
        <dbReference type="EMBL" id="GAC99664.1"/>
    </source>
</evidence>
<dbReference type="GeneID" id="24112530"/>
<dbReference type="EMBL" id="DF238832">
    <property type="protein sequence ID" value="GAC99664.1"/>
    <property type="molecule type" value="Genomic_DNA"/>
</dbReference>
<dbReference type="HOGENOM" id="CLU_2400650_0_0_1"/>
<sequence length="93" mass="10922">MQRQPLERVSKRRRRYSCRLRRIVLDASWSAADFGSSNRLKAQKLGYARRFHSHCIAARNGQSQVYCTTEFRTMFPMPSSLVQRKRSVVIAMK</sequence>
<reference evidence="2" key="1">
    <citation type="journal article" date="2013" name="Genome Announc.">
        <title>Draft genome sequence of the basidiomycetous yeast-like fungus Pseudozyma hubeiensis SY62, which produces an abundant amount of the biosurfactant mannosylerythritol lipids.</title>
        <authorList>
            <person name="Konishi M."/>
            <person name="Hatada Y."/>
            <person name="Horiuchi J."/>
        </authorList>
    </citation>
    <scope>NUCLEOTIDE SEQUENCE [LARGE SCALE GENOMIC DNA]</scope>
    <source>
        <strain evidence="2">SY62</strain>
    </source>
</reference>
<proteinExistence type="predicted"/>